<dbReference type="InterPro" id="IPR026286">
    <property type="entry name" value="MaiA/AMDase"/>
</dbReference>
<reference evidence="1 2" key="1">
    <citation type="submission" date="2019-12" db="EMBL/GenBank/DDBJ databases">
        <title>Complete genome sequence of Algicella marina strain 9Alg 56(T) isolated from the red alga Tichocarpus crinitus.</title>
        <authorList>
            <person name="Kim S.-G."/>
            <person name="Nedashkovskaya O.I."/>
        </authorList>
    </citation>
    <scope>NUCLEOTIDE SEQUENCE [LARGE SCALE GENOMIC DNA]</scope>
    <source>
        <strain evidence="1 2">9Alg 56</strain>
    </source>
</reference>
<dbReference type="Proteomes" id="UP000464495">
    <property type="component" value="Chromosome"/>
</dbReference>
<proteinExistence type="predicted"/>
<gene>
    <name evidence="1" type="ORF">GO499_04010</name>
</gene>
<dbReference type="Gene3D" id="3.40.50.12500">
    <property type="match status" value="1"/>
</dbReference>
<sequence>MVASRWALPKTIQPRCHPPDEDLPRLGVIALATDLTFERDAARLIGWNEAVVHVARIQFDNPTTPENLSAMGPKIASAAALIVPGAKLAAIAFACTAASVTISNRVVAEAIGNVHPGVPVVTPSGAAVAALKALGADRAALLTPYLPETTAPMVDYFERNGINIERSACFGLADDRDMARLEKDTLIEAAVSLDSDSVDAVFLSCTAMPSLDVIDAIEARIRKPVVGSNQATLWALRGLAGLSQQTSRTEGVGRLFGLPAPSGDLFK</sequence>
<dbReference type="InterPro" id="IPR053714">
    <property type="entry name" value="Iso_Racemase_Enz_sf"/>
</dbReference>
<evidence type="ECO:0000313" key="2">
    <source>
        <dbReference type="Proteomes" id="UP000464495"/>
    </source>
</evidence>
<dbReference type="Pfam" id="PF17645">
    <property type="entry name" value="Amdase"/>
    <property type="match status" value="1"/>
</dbReference>
<accession>A0A6P1SXC0</accession>
<name>A0A6P1SXC0_9RHOB</name>
<organism evidence="1 2">
    <name type="scientific">Algicella marina</name>
    <dbReference type="NCBI Taxonomy" id="2683284"/>
    <lineage>
        <taxon>Bacteria</taxon>
        <taxon>Pseudomonadati</taxon>
        <taxon>Pseudomonadota</taxon>
        <taxon>Alphaproteobacteria</taxon>
        <taxon>Rhodobacterales</taxon>
        <taxon>Paracoccaceae</taxon>
        <taxon>Algicella</taxon>
    </lineage>
</organism>
<dbReference type="PIRSF" id="PIRSF015736">
    <property type="entry name" value="MI"/>
    <property type="match status" value="1"/>
</dbReference>
<dbReference type="RefSeq" id="WP_161860978.1">
    <property type="nucleotide sequence ID" value="NZ_CP046620.1"/>
</dbReference>
<dbReference type="PANTHER" id="PTHR40267">
    <property type="entry name" value="BLR3294 PROTEIN"/>
    <property type="match status" value="1"/>
</dbReference>
<protein>
    <submittedName>
        <fullName evidence="1">Ectoine utilization protein EutA</fullName>
    </submittedName>
</protein>
<dbReference type="KEGG" id="amaq:GO499_04010"/>
<evidence type="ECO:0000313" key="1">
    <source>
        <dbReference type="EMBL" id="QHQ34407.1"/>
    </source>
</evidence>
<dbReference type="PANTHER" id="PTHR40267:SF1">
    <property type="entry name" value="BLR3294 PROTEIN"/>
    <property type="match status" value="1"/>
</dbReference>
<keyword evidence="2" id="KW-1185">Reference proteome</keyword>
<dbReference type="AlphaFoldDB" id="A0A6P1SXC0"/>
<dbReference type="EMBL" id="CP046620">
    <property type="protein sequence ID" value="QHQ34407.1"/>
    <property type="molecule type" value="Genomic_DNA"/>
</dbReference>